<evidence type="ECO:0000313" key="22">
    <source>
        <dbReference type="EMBL" id="MDC8015837.1"/>
    </source>
</evidence>
<evidence type="ECO:0000256" key="19">
    <source>
        <dbReference type="SAM" id="Phobius"/>
    </source>
</evidence>
<evidence type="ECO:0000256" key="4">
    <source>
        <dbReference type="ARBA" id="ARBA00022519"/>
    </source>
</evidence>
<keyword evidence="3" id="KW-1003">Cell membrane</keyword>
<comment type="caution">
    <text evidence="22">The sequence shown here is derived from an EMBL/GenBank/DDBJ whole genome shotgun (WGS) entry which is preliminary data.</text>
</comment>
<comment type="function">
    <text evidence="18">Plays an essential role in type IV pili and type II pseudopili formation by proteolytically removing the leader sequence from substrate proteins and subsequently monomethylating the alpha-amino group of the newly exposed N-terminal phenylalanine.</text>
</comment>
<keyword evidence="4" id="KW-0997">Cell inner membrane</keyword>
<dbReference type="PRINTS" id="PR00864">
    <property type="entry name" value="PREPILNPTASE"/>
</dbReference>
<evidence type="ECO:0000256" key="1">
    <source>
        <dbReference type="ARBA" id="ARBA00004429"/>
    </source>
</evidence>
<keyword evidence="9 18" id="KW-0812">Transmembrane</keyword>
<evidence type="ECO:0000256" key="17">
    <source>
        <dbReference type="RuleBase" id="RU003793"/>
    </source>
</evidence>
<feature type="transmembrane region" description="Helical" evidence="19">
    <location>
        <begin position="266"/>
        <end position="286"/>
    </location>
</feature>
<keyword evidence="23" id="KW-1185">Reference proteome</keyword>
<reference evidence="22" key="1">
    <citation type="submission" date="2023-02" db="EMBL/GenBank/DDBJ databases">
        <title>Tahibacter soli sp. nov. isolated from soil.</title>
        <authorList>
            <person name="Baek J.H."/>
            <person name="Lee J.K."/>
            <person name="Choi D.G."/>
            <person name="Jeon C.O."/>
        </authorList>
    </citation>
    <scope>NUCLEOTIDE SEQUENCE</scope>
    <source>
        <strain evidence="22">BL</strain>
    </source>
</reference>
<keyword evidence="10 18" id="KW-0378">Hydrolase</keyword>
<dbReference type="GO" id="GO:0005886">
    <property type="term" value="C:plasma membrane"/>
    <property type="evidence" value="ECO:0007669"/>
    <property type="project" value="UniProtKB-SubCell"/>
</dbReference>
<dbReference type="GO" id="GO:0006465">
    <property type="term" value="P:signal peptide processing"/>
    <property type="evidence" value="ECO:0007669"/>
    <property type="project" value="TreeGrafter"/>
</dbReference>
<feature type="transmembrane region" description="Helical" evidence="19">
    <location>
        <begin position="298"/>
        <end position="320"/>
    </location>
</feature>
<dbReference type="GO" id="GO:0032259">
    <property type="term" value="P:methylation"/>
    <property type="evidence" value="ECO:0007669"/>
    <property type="project" value="UniProtKB-KW"/>
</dbReference>
<comment type="subcellular location">
    <subcellularLocation>
        <location evidence="1">Cell inner membrane</location>
        <topology evidence="1">Multi-pass membrane protein</topology>
    </subcellularLocation>
    <subcellularLocation>
        <location evidence="18">Cell membrane</location>
        <topology evidence="18">Multi-pass membrane protein</topology>
    </subcellularLocation>
</comment>
<dbReference type="Pfam" id="PF01478">
    <property type="entry name" value="Peptidase_A24"/>
    <property type="match status" value="1"/>
</dbReference>
<gene>
    <name evidence="22" type="ORF">OD750_025205</name>
</gene>
<dbReference type="EMBL" id="JAOVZO020000020">
    <property type="protein sequence ID" value="MDC8015837.1"/>
    <property type="molecule type" value="Genomic_DNA"/>
</dbReference>
<evidence type="ECO:0000256" key="7">
    <source>
        <dbReference type="ARBA" id="ARBA00022679"/>
    </source>
</evidence>
<keyword evidence="6 18" id="KW-0645">Protease</keyword>
<keyword evidence="12 19" id="KW-0472">Membrane</keyword>
<evidence type="ECO:0000256" key="6">
    <source>
        <dbReference type="ARBA" id="ARBA00022670"/>
    </source>
</evidence>
<dbReference type="Proteomes" id="UP001139971">
    <property type="component" value="Unassembled WGS sequence"/>
</dbReference>
<protein>
    <recommendedName>
        <fullName evidence="16 18">Prepilin leader peptidase/N-methyltransferase</fullName>
        <ecNumber evidence="18">2.1.1.-</ecNumber>
        <ecNumber evidence="15 18">3.4.23.43</ecNumber>
    </recommendedName>
</protein>
<evidence type="ECO:0000259" key="21">
    <source>
        <dbReference type="Pfam" id="PF06750"/>
    </source>
</evidence>
<evidence type="ECO:0000256" key="13">
    <source>
        <dbReference type="ARBA" id="ARBA00023268"/>
    </source>
</evidence>
<feature type="transmembrane region" description="Helical" evidence="19">
    <location>
        <begin position="143"/>
        <end position="163"/>
    </location>
</feature>
<dbReference type="GO" id="GO:0004190">
    <property type="term" value="F:aspartic-type endopeptidase activity"/>
    <property type="evidence" value="ECO:0007669"/>
    <property type="project" value="UniProtKB-EC"/>
</dbReference>
<evidence type="ECO:0000313" key="23">
    <source>
        <dbReference type="Proteomes" id="UP001139971"/>
    </source>
</evidence>
<evidence type="ECO:0000259" key="20">
    <source>
        <dbReference type="Pfam" id="PF01478"/>
    </source>
</evidence>
<dbReference type="Pfam" id="PF06750">
    <property type="entry name" value="A24_N_bact"/>
    <property type="match status" value="1"/>
</dbReference>
<sequence length="327" mass="34788">MELFTSGWPLLAAAGLFGLIVGSFLNVVILRLPARLMHDWRCQCRELLAEDEAKSGARAAPVDDAPPQPALQADASLVEAAPIVDEAQVAAEPNADAPPPDIVFVGSHCPHCKHALSPLDNIPLVSWLALGGRCRYCKTPISIQYPLVEALTALAAIVVVAQFGFTWQAAAGLVLGFCLIALAGIDFHTQLLPDNITLPLLWIGLGLSTVPLFVDPVGAIMGGALGYLSLWSVYWVFKLATGKEGMGHGDFKLLAALGAWMGPRSLLPIILISSLVGAIVGSIALAARRQDRSTPIPFGPFIAVAGWVQFVWGATLALWYERFLQVG</sequence>
<evidence type="ECO:0000256" key="15">
    <source>
        <dbReference type="ARBA" id="ARBA00067082"/>
    </source>
</evidence>
<evidence type="ECO:0000256" key="2">
    <source>
        <dbReference type="ARBA" id="ARBA00005801"/>
    </source>
</evidence>
<dbReference type="InterPro" id="IPR014032">
    <property type="entry name" value="Peptidase_A24A_bac"/>
</dbReference>
<feature type="domain" description="Prepilin peptidase A24 N-terminal" evidence="21">
    <location>
        <begin position="16"/>
        <end position="163"/>
    </location>
</feature>
<dbReference type="InterPro" id="IPR000045">
    <property type="entry name" value="Prepilin_IV_endopep_pep"/>
</dbReference>
<comment type="catalytic activity">
    <reaction evidence="14 18">
        <text>Typically cleaves a -Gly-|-Phe- bond to release an N-terminal, basic peptide of 5-8 residues from type IV prepilin, and then N-methylates the new N-terminal amino group, the methyl donor being S-adenosyl-L-methionine.</text>
        <dbReference type="EC" id="3.4.23.43"/>
    </reaction>
</comment>
<feature type="transmembrane region" description="Helical" evidence="19">
    <location>
        <begin position="169"/>
        <end position="189"/>
    </location>
</feature>
<dbReference type="EC" id="2.1.1.-" evidence="18"/>
<organism evidence="22 23">
    <name type="scientific">Tahibacter soli</name>
    <dbReference type="NCBI Taxonomy" id="2983605"/>
    <lineage>
        <taxon>Bacteria</taxon>
        <taxon>Pseudomonadati</taxon>
        <taxon>Pseudomonadota</taxon>
        <taxon>Gammaproteobacteria</taxon>
        <taxon>Lysobacterales</taxon>
        <taxon>Rhodanobacteraceae</taxon>
        <taxon>Tahibacter</taxon>
    </lineage>
</organism>
<evidence type="ECO:0000256" key="14">
    <source>
        <dbReference type="ARBA" id="ARBA00050401"/>
    </source>
</evidence>
<evidence type="ECO:0000256" key="16">
    <source>
        <dbReference type="ARBA" id="ARBA00071870"/>
    </source>
</evidence>
<dbReference type="PANTHER" id="PTHR30487:SF0">
    <property type="entry name" value="PREPILIN LEADER PEPTIDASE_N-METHYLTRANSFERASE-RELATED"/>
    <property type="match status" value="1"/>
</dbReference>
<evidence type="ECO:0000256" key="18">
    <source>
        <dbReference type="RuleBase" id="RU003794"/>
    </source>
</evidence>
<dbReference type="GO" id="GO:0008168">
    <property type="term" value="F:methyltransferase activity"/>
    <property type="evidence" value="ECO:0007669"/>
    <property type="project" value="UniProtKB-KW"/>
</dbReference>
<name>A0A9X4BM05_9GAMM</name>
<keyword evidence="13 18" id="KW-0511">Multifunctional enzyme</keyword>
<evidence type="ECO:0000256" key="12">
    <source>
        <dbReference type="ARBA" id="ARBA00023136"/>
    </source>
</evidence>
<dbReference type="RefSeq" id="WP_263541381.1">
    <property type="nucleotide sequence ID" value="NZ_JAOVZO020000020.1"/>
</dbReference>
<keyword evidence="5 18" id="KW-0489">Methyltransferase</keyword>
<feature type="transmembrane region" description="Helical" evidence="19">
    <location>
        <begin position="196"/>
        <end position="214"/>
    </location>
</feature>
<dbReference type="FunFam" id="1.20.120.1220:FF:000001">
    <property type="entry name" value="Type 4 prepilin-like proteins leader peptide-processing enzyme"/>
    <property type="match status" value="1"/>
</dbReference>
<evidence type="ECO:0000256" key="11">
    <source>
        <dbReference type="ARBA" id="ARBA00022989"/>
    </source>
</evidence>
<evidence type="ECO:0000256" key="9">
    <source>
        <dbReference type="ARBA" id="ARBA00022692"/>
    </source>
</evidence>
<dbReference type="Gene3D" id="1.20.120.1220">
    <property type="match status" value="1"/>
</dbReference>
<keyword evidence="11 19" id="KW-1133">Transmembrane helix</keyword>
<feature type="domain" description="Prepilin type IV endopeptidase peptidase" evidence="20">
    <location>
        <begin position="173"/>
        <end position="281"/>
    </location>
</feature>
<dbReference type="EC" id="3.4.23.43" evidence="15 18"/>
<evidence type="ECO:0000256" key="8">
    <source>
        <dbReference type="ARBA" id="ARBA00022691"/>
    </source>
</evidence>
<evidence type="ECO:0000256" key="10">
    <source>
        <dbReference type="ARBA" id="ARBA00022801"/>
    </source>
</evidence>
<evidence type="ECO:0000256" key="3">
    <source>
        <dbReference type="ARBA" id="ARBA00022475"/>
    </source>
</evidence>
<keyword evidence="8" id="KW-0949">S-adenosyl-L-methionine</keyword>
<feature type="transmembrane region" description="Helical" evidence="19">
    <location>
        <begin position="6"/>
        <end position="30"/>
    </location>
</feature>
<keyword evidence="7 18" id="KW-0808">Transferase</keyword>
<evidence type="ECO:0000256" key="5">
    <source>
        <dbReference type="ARBA" id="ARBA00022603"/>
    </source>
</evidence>
<dbReference type="InterPro" id="IPR050882">
    <property type="entry name" value="Prepilin_peptidase/N-MTase"/>
</dbReference>
<proteinExistence type="inferred from homology"/>
<accession>A0A9X4BM05</accession>
<dbReference type="AlphaFoldDB" id="A0A9X4BM05"/>
<dbReference type="InterPro" id="IPR010627">
    <property type="entry name" value="Prepilin_pept_A24_N"/>
</dbReference>
<comment type="similarity">
    <text evidence="2 17">Belongs to the peptidase A24 family.</text>
</comment>
<dbReference type="PANTHER" id="PTHR30487">
    <property type="entry name" value="TYPE 4 PREPILIN-LIKE PROTEINS LEADER PEPTIDE-PROCESSING ENZYME"/>
    <property type="match status" value="1"/>
</dbReference>